<reference evidence="2" key="2">
    <citation type="submission" date="2022-10" db="EMBL/GenBank/DDBJ databases">
        <authorList>
            <consortium name="ENA_rothamsted_submissions"/>
            <consortium name="culmorum"/>
            <person name="King R."/>
        </authorList>
    </citation>
    <scope>NUCLEOTIDE SEQUENCE</scope>
</reference>
<reference evidence="2" key="1">
    <citation type="submission" date="2022-01" db="EMBL/GenBank/DDBJ databases">
        <authorList>
            <person name="King R."/>
        </authorList>
    </citation>
    <scope>NUCLEOTIDE SEQUENCE</scope>
</reference>
<feature type="compositionally biased region" description="Polar residues" evidence="1">
    <location>
        <begin position="163"/>
        <end position="187"/>
    </location>
</feature>
<proteinExistence type="predicted"/>
<dbReference type="Proteomes" id="UP001153737">
    <property type="component" value="Chromosome 8"/>
</dbReference>
<feature type="region of interest" description="Disordered" evidence="1">
    <location>
        <begin position="1"/>
        <end position="60"/>
    </location>
</feature>
<dbReference type="CDD" id="cd06558">
    <property type="entry name" value="crotonase-like"/>
    <property type="match status" value="1"/>
</dbReference>
<accession>A0A9P0DZ87</accession>
<feature type="region of interest" description="Disordered" evidence="1">
    <location>
        <begin position="327"/>
        <end position="380"/>
    </location>
</feature>
<feature type="compositionally biased region" description="Basic and acidic residues" evidence="1">
    <location>
        <begin position="1004"/>
        <end position="1018"/>
    </location>
</feature>
<organism evidence="2 3">
    <name type="scientific">Phaedon cochleariae</name>
    <name type="common">Mustard beetle</name>
    <dbReference type="NCBI Taxonomy" id="80249"/>
    <lineage>
        <taxon>Eukaryota</taxon>
        <taxon>Metazoa</taxon>
        <taxon>Ecdysozoa</taxon>
        <taxon>Arthropoda</taxon>
        <taxon>Hexapoda</taxon>
        <taxon>Insecta</taxon>
        <taxon>Pterygota</taxon>
        <taxon>Neoptera</taxon>
        <taxon>Endopterygota</taxon>
        <taxon>Coleoptera</taxon>
        <taxon>Polyphaga</taxon>
        <taxon>Cucujiformia</taxon>
        <taxon>Chrysomeloidea</taxon>
        <taxon>Chrysomelidae</taxon>
        <taxon>Chrysomelinae</taxon>
        <taxon>Chrysomelini</taxon>
        <taxon>Phaedon</taxon>
    </lineage>
</organism>
<feature type="compositionally biased region" description="Low complexity" evidence="1">
    <location>
        <begin position="123"/>
        <end position="132"/>
    </location>
</feature>
<feature type="region of interest" description="Disordered" evidence="1">
    <location>
        <begin position="432"/>
        <end position="509"/>
    </location>
</feature>
<feature type="compositionally biased region" description="Basic and acidic residues" evidence="1">
    <location>
        <begin position="465"/>
        <end position="483"/>
    </location>
</feature>
<dbReference type="InterPro" id="IPR001753">
    <property type="entry name" value="Enoyl-CoA_hydra/iso"/>
</dbReference>
<feature type="compositionally biased region" description="Polar residues" evidence="1">
    <location>
        <begin position="895"/>
        <end position="905"/>
    </location>
</feature>
<dbReference type="AlphaFoldDB" id="A0A9P0DZ87"/>
<evidence type="ECO:0000313" key="2">
    <source>
        <dbReference type="EMBL" id="CAH1180410.1"/>
    </source>
</evidence>
<feature type="compositionally biased region" description="Polar residues" evidence="1">
    <location>
        <begin position="449"/>
        <end position="464"/>
    </location>
</feature>
<feature type="compositionally biased region" description="Gly residues" evidence="1">
    <location>
        <begin position="913"/>
        <end position="923"/>
    </location>
</feature>
<evidence type="ECO:0000313" key="3">
    <source>
        <dbReference type="Proteomes" id="UP001153737"/>
    </source>
</evidence>
<dbReference type="PANTHER" id="PTHR43684:SF13">
    <property type="entry name" value="CHROMODOMAIN Y-LIKE PROTEIN"/>
    <property type="match status" value="1"/>
</dbReference>
<name>A0A9P0DZ87_PHACE</name>
<dbReference type="InterPro" id="IPR029045">
    <property type="entry name" value="ClpP/crotonase-like_dom_sf"/>
</dbReference>
<dbReference type="EMBL" id="OU896714">
    <property type="protein sequence ID" value="CAH1180410.1"/>
    <property type="molecule type" value="Genomic_DNA"/>
</dbReference>
<evidence type="ECO:0000256" key="1">
    <source>
        <dbReference type="SAM" id="MobiDB-lite"/>
    </source>
</evidence>
<feature type="compositionally biased region" description="Basic and acidic residues" evidence="1">
    <location>
        <begin position="747"/>
        <end position="814"/>
    </location>
</feature>
<feature type="region of interest" description="Disordered" evidence="1">
    <location>
        <begin position="537"/>
        <end position="638"/>
    </location>
</feature>
<dbReference type="InterPro" id="IPR014748">
    <property type="entry name" value="Enoyl-CoA_hydra_C"/>
</dbReference>
<dbReference type="Gene3D" id="1.10.12.10">
    <property type="entry name" value="Lyase 2-enoyl-coa Hydratase, Chain A, domain 2"/>
    <property type="match status" value="1"/>
</dbReference>
<feature type="compositionally biased region" description="Basic and acidic residues" evidence="1">
    <location>
        <begin position="252"/>
        <end position="275"/>
    </location>
</feature>
<dbReference type="Pfam" id="PF00378">
    <property type="entry name" value="ECH_1"/>
    <property type="match status" value="1"/>
</dbReference>
<feature type="compositionally biased region" description="Polar residues" evidence="1">
    <location>
        <begin position="284"/>
        <end position="297"/>
    </location>
</feature>
<keyword evidence="3" id="KW-1185">Reference proteome</keyword>
<feature type="compositionally biased region" description="Acidic residues" evidence="1">
    <location>
        <begin position="485"/>
        <end position="503"/>
    </location>
</feature>
<feature type="region of interest" description="Disordered" evidence="1">
    <location>
        <begin position="886"/>
        <end position="1018"/>
    </location>
</feature>
<dbReference type="InterPro" id="IPR051053">
    <property type="entry name" value="ECH/Chromodomain_protein"/>
</dbReference>
<dbReference type="PANTHER" id="PTHR43684">
    <property type="match status" value="1"/>
</dbReference>
<feature type="region of interest" description="Disordered" evidence="1">
    <location>
        <begin position="123"/>
        <end position="189"/>
    </location>
</feature>
<feature type="region of interest" description="Disordered" evidence="1">
    <location>
        <begin position="727"/>
        <end position="835"/>
    </location>
</feature>
<feature type="compositionally biased region" description="Basic and acidic residues" evidence="1">
    <location>
        <begin position="339"/>
        <end position="364"/>
    </location>
</feature>
<feature type="compositionally biased region" description="Polar residues" evidence="1">
    <location>
        <begin position="20"/>
        <end position="60"/>
    </location>
</feature>
<feature type="compositionally biased region" description="Acidic residues" evidence="1">
    <location>
        <begin position="328"/>
        <end position="338"/>
    </location>
</feature>
<feature type="compositionally biased region" description="Basic and acidic residues" evidence="1">
    <location>
        <begin position="936"/>
        <end position="945"/>
    </location>
</feature>
<protein>
    <submittedName>
        <fullName evidence="2">Uncharacterized protein</fullName>
    </submittedName>
</protein>
<gene>
    <name evidence="2" type="ORF">PHAECO_LOCUS11628</name>
</gene>
<feature type="compositionally biased region" description="Polar residues" evidence="1">
    <location>
        <begin position="733"/>
        <end position="743"/>
    </location>
</feature>
<dbReference type="Gene3D" id="3.90.226.10">
    <property type="entry name" value="2-enoyl-CoA Hydratase, Chain A, domain 1"/>
    <property type="match status" value="1"/>
</dbReference>
<dbReference type="OrthoDB" id="6357915at2759"/>
<feature type="region of interest" description="Disordered" evidence="1">
    <location>
        <begin position="201"/>
        <end position="308"/>
    </location>
</feature>
<sequence>MDPNNTNPGEENGIQIEGLENQQSIPQQSQTDFTEDNTLAGSETTSQDFQLSGDSYSTEQNNVPMYIAPIPPNTSNLALEPEGNEHLDNIPGEPYYHIEENKQEGELTKSHVDEKLVDSNVVSEENNQNNGGHVTVGMEQQYVQSTDDTLNEDYVQREDENFESQYESENKESANNSHSEISEQDVSSIKVEDNLAVDVIEEDNTTEVMTAQPEKSVAKPTDESLTSEEAAIENQGEERSVSQIKQELSAMEVEKSKNVDIQDAEPTKHNEKPTESVEMVELQSEVQIHQDSTVSDTVKTKEKTSEMSVNPLVEVASEEIEAVHVIEDEPDMPELEQEPIDRPARRGRRSHEVPMHLLGHDMARPVDSVPNGRSMPKPRLGVKVPYRNLASQIVSKEELEKEILERSRAKVESINAMGDPKFARGLTQRLASKIAPAPDRGGKQKKGSETTTESIDVSEPSQQTEKNDQSDQEKNPDSDRTVAEEIIENDDDLLAILEGEGEEMPVLPKEVPDCEIMEIDDVGNLKMLEREIALQQLQELPHLEPKPRIFKSRQAKTSVQPPQPSPRSRIEKPSTADPKTPSAAPRTSGAVSKIPTAASRSSPKPVQKPVSAPKTPDKQVSKPKLYHSPSPVKAPIEIIDMPPAPKKVYEVEPQVKVNMVLKTYSRKRKPSDSADFESAYPKRMSMEESDLIFEKPDPLALPTDVYVTKSSRVIKKKVIWDPDDEFSARKSFGKTSESRTSTPKAVKATEKSANSEKILDRKAIEKSASGERSANEKKAVEKTVEKRAAVQEKKIDVKPAEKKITPKKTPDKPKTVVQKVSPAKAAKTPIKSKRGLSEVDRLLMDEGAVKMLYELNNSDDSPQMAKRQKDYISLDKYEKDLIKKANRLKSDLVLHNTSGGESSAKSLRKKEGGGGGGGGGGSSYGSPPGSKPAVSMERKMSKDSTRSSVHTPPRSPTFPGSMMLIRRRSSSSMSSSEDADAYLPPKTTSKRKSDGQQRGKKAKKVTDDGRGEAATESVSAERGRYKSFTVKKSGKHVAIDLHYIDERCFLDTKVLDELTTVLKKYGSDKECTVVSLVSSSTAFCLGLDYATLVSDDDITKTCRATDLATKVRDFLLCLLKFPKVLVAGIQGECVGLGVTMLPLFDMVIASDTATFGTPYASLGCQGEGVILLNYPNLTNNGLTAELLYAGTTLTADEAVRRGLISKLCWPEKYKDTLKSILSSISQGSNQSLEATKKQLRGHLFNDAEAAIKAETNALIEQWLSPECQASFSKL</sequence>
<dbReference type="SUPFAM" id="SSF52096">
    <property type="entry name" value="ClpP/crotonase"/>
    <property type="match status" value="1"/>
</dbReference>